<evidence type="ECO:0000313" key="4">
    <source>
        <dbReference type="EMBL" id="KZU95532.1"/>
    </source>
</evidence>
<dbReference type="Proteomes" id="UP000094892">
    <property type="component" value="Unassembled WGS sequence"/>
</dbReference>
<accession>A0A0G9FAP9</accession>
<dbReference type="GO" id="GO:0005829">
    <property type="term" value="C:cytosol"/>
    <property type="evidence" value="ECO:0007669"/>
    <property type="project" value="TreeGrafter"/>
</dbReference>
<dbReference type="Pfam" id="PF01381">
    <property type="entry name" value="HTH_3"/>
    <property type="match status" value="1"/>
</dbReference>
<dbReference type="CDD" id="cd00093">
    <property type="entry name" value="HTH_XRE"/>
    <property type="match status" value="1"/>
</dbReference>
<evidence type="ECO:0000256" key="1">
    <source>
        <dbReference type="ARBA" id="ARBA00023125"/>
    </source>
</evidence>
<dbReference type="EMBL" id="LUXO01000044">
    <property type="protein sequence ID" value="KZU99454.1"/>
    <property type="molecule type" value="Genomic_DNA"/>
</dbReference>
<dbReference type="GeneID" id="79808066"/>
<dbReference type="EMBL" id="LUXM01000026">
    <property type="protein sequence ID" value="KZU95532.1"/>
    <property type="molecule type" value="Genomic_DNA"/>
</dbReference>
<dbReference type="GO" id="GO:0003700">
    <property type="term" value="F:DNA-binding transcription factor activity"/>
    <property type="evidence" value="ECO:0007669"/>
    <property type="project" value="TreeGrafter"/>
</dbReference>
<dbReference type="PROSITE" id="PS50943">
    <property type="entry name" value="HTH_CROC1"/>
    <property type="match status" value="1"/>
</dbReference>
<dbReference type="Gene3D" id="1.10.260.40">
    <property type="entry name" value="lambda repressor-like DNA-binding domains"/>
    <property type="match status" value="1"/>
</dbReference>
<dbReference type="Proteomes" id="UP000076872">
    <property type="component" value="Unassembled WGS sequence"/>
</dbReference>
<keyword evidence="1 4" id="KW-0238">DNA-binding</keyword>
<evidence type="ECO:0000313" key="6">
    <source>
        <dbReference type="EMBL" id="ODO62403.1"/>
    </source>
</evidence>
<dbReference type="Proteomes" id="UP000076989">
    <property type="component" value="Unassembled WGS sequence"/>
</dbReference>
<evidence type="ECO:0000313" key="3">
    <source>
        <dbReference type="EMBL" id="KZU02131.1"/>
    </source>
</evidence>
<reference evidence="7 12" key="3">
    <citation type="submission" date="2020-12" db="EMBL/GenBank/DDBJ databases">
        <title>Whole genome sequencing of Lactobacillus plantarum PC518.</title>
        <authorList>
            <person name="Guo Q."/>
        </authorList>
    </citation>
    <scope>NUCLEOTIDE SEQUENCE [LARGE SCALE GENOMIC DNA]</scope>
    <source>
        <strain evidence="7 12">PC518</strain>
    </source>
</reference>
<dbReference type="InterPro" id="IPR010982">
    <property type="entry name" value="Lambda_DNA-bd_dom_sf"/>
</dbReference>
<reference evidence="8 9" key="1">
    <citation type="submission" date="2016-03" db="EMBL/GenBank/DDBJ databases">
        <title>Comparative genomics of 54 Lactobacillus plantarum strains reveals genomic uncoupling from niche constraints.</title>
        <authorList>
            <person name="Martino M.E."/>
        </authorList>
    </citation>
    <scope>NUCLEOTIDE SEQUENCE [LARGE SCALE GENOMIC DNA]</scope>
    <source>
        <strain evidence="4 9">19.1</strain>
        <strain evidence="5 8">NAB2</strain>
        <strain evidence="3 10">Nizo2260</strain>
    </source>
</reference>
<dbReference type="SMART" id="SM00530">
    <property type="entry name" value="HTH_XRE"/>
    <property type="match status" value="1"/>
</dbReference>
<name>A0A0G9FAP9_LACPN</name>
<evidence type="ECO:0000313" key="10">
    <source>
        <dbReference type="Proteomes" id="UP000076989"/>
    </source>
</evidence>
<gene>
    <name evidence="7" type="ORF">JH395_04190</name>
    <name evidence="4" type="ORF">Lp19_1486</name>
    <name evidence="6" type="ORF">LPJSA22_02417</name>
    <name evidence="5" type="ORF">NAB2_3464</name>
    <name evidence="3" type="ORF">Nizo2260_2448</name>
</gene>
<dbReference type="PANTHER" id="PTHR46797:SF1">
    <property type="entry name" value="METHYLPHOSPHONATE SYNTHASE"/>
    <property type="match status" value="1"/>
</dbReference>
<sequence length="106" mass="11990">MLTEIGKIIRQRRQQHGITIEQLAEQSNVSISLISRLERGKVDNIKLQSLTAIAETLNLKIADFFRDELLQSPNVVALLDYLSDLPAHQREELAGTLLKLLRLSKS</sequence>
<reference evidence="6 11" key="2">
    <citation type="submission" date="2016-08" db="EMBL/GenBank/DDBJ databases">
        <title>Genome sequencing of Lactobacillus plantarum JSA22, isolated from fermented soybean paste.</title>
        <authorList>
            <person name="Choi H.S."/>
        </authorList>
    </citation>
    <scope>NUCLEOTIDE SEQUENCE [LARGE SCALE GENOMIC DNA]</scope>
    <source>
        <strain evidence="6 11">JSA22</strain>
    </source>
</reference>
<proteinExistence type="predicted"/>
<dbReference type="SMR" id="A0A0G9FAP9"/>
<dbReference type="InterPro" id="IPR001387">
    <property type="entry name" value="Cro/C1-type_HTH"/>
</dbReference>
<evidence type="ECO:0000313" key="9">
    <source>
        <dbReference type="Proteomes" id="UP000076882"/>
    </source>
</evidence>
<dbReference type="GO" id="GO:0003677">
    <property type="term" value="F:DNA binding"/>
    <property type="evidence" value="ECO:0007669"/>
    <property type="project" value="UniProtKB-KW"/>
</dbReference>
<dbReference type="InterPro" id="IPR050807">
    <property type="entry name" value="TransReg_Diox_bact_type"/>
</dbReference>
<dbReference type="RefSeq" id="WP_003642643.1">
    <property type="nucleotide sequence ID" value="NZ_AP018405.1"/>
</dbReference>
<dbReference type="EMBL" id="MCOL01000001">
    <property type="protein sequence ID" value="ODO62403.1"/>
    <property type="molecule type" value="Genomic_DNA"/>
</dbReference>
<protein>
    <submittedName>
        <fullName evidence="3 4">DNA-binding protein XRE family</fullName>
    </submittedName>
    <submittedName>
        <fullName evidence="7">Helix-turn-helix transcriptional regulator</fullName>
    </submittedName>
</protein>
<dbReference type="SUPFAM" id="SSF47413">
    <property type="entry name" value="lambda repressor-like DNA-binding domains"/>
    <property type="match status" value="1"/>
</dbReference>
<evidence type="ECO:0000313" key="12">
    <source>
        <dbReference type="Proteomes" id="UP000595466"/>
    </source>
</evidence>
<dbReference type="AlphaFoldDB" id="A0A0G9FAP9"/>
<dbReference type="PANTHER" id="PTHR46797">
    <property type="entry name" value="HTH-TYPE TRANSCRIPTIONAL REGULATOR"/>
    <property type="match status" value="1"/>
</dbReference>
<evidence type="ECO:0000259" key="2">
    <source>
        <dbReference type="PROSITE" id="PS50943"/>
    </source>
</evidence>
<dbReference type="OMA" id="DTISQMI"/>
<feature type="domain" description="HTH cro/C1-type" evidence="2">
    <location>
        <begin position="9"/>
        <end position="64"/>
    </location>
</feature>
<dbReference type="PATRIC" id="fig|1590.142.peg.2404"/>
<evidence type="ECO:0000313" key="11">
    <source>
        <dbReference type="Proteomes" id="UP000094892"/>
    </source>
</evidence>
<dbReference type="Proteomes" id="UP000076882">
    <property type="component" value="Unassembled WGS sequence"/>
</dbReference>
<organism evidence="4 9">
    <name type="scientific">Lactiplantibacillus plantarum</name>
    <name type="common">Lactobacillus plantarum</name>
    <dbReference type="NCBI Taxonomy" id="1590"/>
    <lineage>
        <taxon>Bacteria</taxon>
        <taxon>Bacillati</taxon>
        <taxon>Bacillota</taxon>
        <taxon>Bacilli</taxon>
        <taxon>Lactobacillales</taxon>
        <taxon>Lactobacillaceae</taxon>
        <taxon>Lactiplantibacillus</taxon>
    </lineage>
</organism>
<dbReference type="EMBL" id="LUWI01000030">
    <property type="protein sequence ID" value="KZU02131.1"/>
    <property type="molecule type" value="Genomic_DNA"/>
</dbReference>
<evidence type="ECO:0000313" key="5">
    <source>
        <dbReference type="EMBL" id="KZU99454.1"/>
    </source>
</evidence>
<dbReference type="EMBL" id="CP066817">
    <property type="protein sequence ID" value="QQM61767.1"/>
    <property type="molecule type" value="Genomic_DNA"/>
</dbReference>
<dbReference type="Proteomes" id="UP000595466">
    <property type="component" value="Chromosome"/>
</dbReference>
<evidence type="ECO:0000313" key="8">
    <source>
        <dbReference type="Proteomes" id="UP000076872"/>
    </source>
</evidence>
<evidence type="ECO:0000313" key="7">
    <source>
        <dbReference type="EMBL" id="QQM61767.1"/>
    </source>
</evidence>